<gene>
    <name evidence="8" type="ORF">SAMN04488541_100740</name>
</gene>
<dbReference type="SMART" id="SM00091">
    <property type="entry name" value="PAS"/>
    <property type="match status" value="3"/>
</dbReference>
<dbReference type="SMART" id="SM00387">
    <property type="entry name" value="HATPase_c"/>
    <property type="match status" value="1"/>
</dbReference>
<dbReference type="NCBIfam" id="TIGR00229">
    <property type="entry name" value="sensory_box"/>
    <property type="match status" value="2"/>
</dbReference>
<dbReference type="Pfam" id="PF08448">
    <property type="entry name" value="PAS_4"/>
    <property type="match status" value="3"/>
</dbReference>
<evidence type="ECO:0000256" key="3">
    <source>
        <dbReference type="ARBA" id="ARBA00022553"/>
    </source>
</evidence>
<accession>A0A1I2DJ09</accession>
<dbReference type="CDD" id="cd00130">
    <property type="entry name" value="PAS"/>
    <property type="match status" value="1"/>
</dbReference>
<dbReference type="InterPro" id="IPR005467">
    <property type="entry name" value="His_kinase_dom"/>
</dbReference>
<dbReference type="InterPro" id="IPR003594">
    <property type="entry name" value="HATPase_dom"/>
</dbReference>
<comment type="catalytic activity">
    <reaction evidence="1">
        <text>ATP + protein L-histidine = ADP + protein N-phospho-L-histidine.</text>
        <dbReference type="EC" id="2.7.13.3"/>
    </reaction>
</comment>
<dbReference type="OrthoDB" id="9766459at2"/>
<feature type="coiled-coil region" evidence="6">
    <location>
        <begin position="520"/>
        <end position="575"/>
    </location>
</feature>
<dbReference type="SUPFAM" id="SSF55785">
    <property type="entry name" value="PYP-like sensor domain (PAS domain)"/>
    <property type="match status" value="4"/>
</dbReference>
<dbReference type="InterPro" id="IPR000014">
    <property type="entry name" value="PAS"/>
</dbReference>
<evidence type="ECO:0000256" key="1">
    <source>
        <dbReference type="ARBA" id="ARBA00000085"/>
    </source>
</evidence>
<dbReference type="Gene3D" id="3.30.450.20">
    <property type="entry name" value="PAS domain"/>
    <property type="match status" value="4"/>
</dbReference>
<keyword evidence="4" id="KW-0808">Transferase</keyword>
<evidence type="ECO:0000313" key="8">
    <source>
        <dbReference type="EMBL" id="SFE80524.1"/>
    </source>
</evidence>
<dbReference type="InterPro" id="IPR036890">
    <property type="entry name" value="HATPase_C_sf"/>
</dbReference>
<dbReference type="Pfam" id="PF02518">
    <property type="entry name" value="HATPase_c"/>
    <property type="match status" value="1"/>
</dbReference>
<dbReference type="PROSITE" id="PS50109">
    <property type="entry name" value="HIS_KIN"/>
    <property type="match status" value="1"/>
</dbReference>
<dbReference type="STRING" id="1003.SAMN04488541_100740"/>
<evidence type="ECO:0000256" key="6">
    <source>
        <dbReference type="SAM" id="Coils"/>
    </source>
</evidence>
<dbReference type="InterPro" id="IPR004358">
    <property type="entry name" value="Sig_transdc_His_kin-like_C"/>
</dbReference>
<dbReference type="InterPro" id="IPR013656">
    <property type="entry name" value="PAS_4"/>
</dbReference>
<keyword evidence="6" id="KW-0175">Coiled coil</keyword>
<feature type="domain" description="Histidine kinase" evidence="7">
    <location>
        <begin position="589"/>
        <end position="800"/>
    </location>
</feature>
<organism evidence="8 9">
    <name type="scientific">Thermoflexibacter ruber</name>
    <dbReference type="NCBI Taxonomy" id="1003"/>
    <lineage>
        <taxon>Bacteria</taxon>
        <taxon>Pseudomonadati</taxon>
        <taxon>Bacteroidota</taxon>
        <taxon>Cytophagia</taxon>
        <taxon>Cytophagales</taxon>
        <taxon>Thermoflexibacteraceae</taxon>
        <taxon>Thermoflexibacter</taxon>
    </lineage>
</organism>
<keyword evidence="9" id="KW-1185">Reference proteome</keyword>
<proteinExistence type="predicted"/>
<reference evidence="9" key="1">
    <citation type="submission" date="2016-10" db="EMBL/GenBank/DDBJ databases">
        <authorList>
            <person name="Varghese N."/>
            <person name="Submissions S."/>
        </authorList>
    </citation>
    <scope>NUCLEOTIDE SEQUENCE [LARGE SCALE GENOMIC DNA]</scope>
    <source>
        <strain>GEY</strain>
        <strain evidence="9">DSM 9560</strain>
    </source>
</reference>
<dbReference type="AlphaFoldDB" id="A0A1I2DJ09"/>
<name>A0A1I2DJ09_9BACT</name>
<dbReference type="EMBL" id="FONY01000007">
    <property type="protein sequence ID" value="SFE80524.1"/>
    <property type="molecule type" value="Genomic_DNA"/>
</dbReference>
<dbReference type="RefSeq" id="WP_091541372.1">
    <property type="nucleotide sequence ID" value="NZ_FONY01000007.1"/>
</dbReference>
<dbReference type="PANTHER" id="PTHR43304:SF1">
    <property type="entry name" value="PAC DOMAIN-CONTAINING PROTEIN"/>
    <property type="match status" value="1"/>
</dbReference>
<evidence type="ECO:0000313" key="9">
    <source>
        <dbReference type="Proteomes" id="UP000199513"/>
    </source>
</evidence>
<dbReference type="InterPro" id="IPR052162">
    <property type="entry name" value="Sensor_kinase/Photoreceptor"/>
</dbReference>
<evidence type="ECO:0000259" key="7">
    <source>
        <dbReference type="PROSITE" id="PS50109"/>
    </source>
</evidence>
<sequence>MIKEKELLEEIRRLKIENELLRFQLKSQSATQSAAKSNSFHSFEQLTSYTINHTNDMICWINEKAEVIYANEALCKQLGYSKMGALDFKISDLDRTYISETWKDFWQKLKKQTSITYESAIKTKAGELLPTEVTANFIIFENTEYNCTYIKIITERKQAQEKIRLQEYKEKALLKAIPDHIILMNNKGLYIDFRKGKGDLLYTTLEEDIVGRSIYESSMPKDVADLIVFHVNKAIETDEVQSIEYSFDFPNGTKYFFESRAVRYTDSLVVRIVRDITERKKAEERIRMEEARKNALLNGIPDVIFIMDAKGDYIDMRGGSGFGFLSESQIIGKNILEMMPLETGKLILETNQKAIETGEIQTIEYELTYQDSSRHFFESRAIKYGNAHVLRIVREITEKKLNDEQVRLREQHKAALLKAIPDMIFVMNDKGDYLDYKGGRGRVFINPNTVIGTNILDSGIPKEVAEQILEANQKAIATDEVQTIEYHLLFPDGITRYYESRSVKYSENQILRIVREITESKVAEIEKNNLLQETQILNEELRASEEEIRQTLEHTIELKEEIEKRERNLIQVNEDLILQNKQLSHYRHIVSHNLRAPVANILGLIQVFQMGLFSQEEMPLMLEKLQKAVNKLDETLYDLNEVLSQTQLSQESKQVIDLAKEVALVEETMKSQIYYSNAKITTDFSQVPQIYALESAVRSIFQSLISNAIKFCKEGESPIIEIKSELVDNYVCISFKDNGLGIDLKKYGDSLFGLYKRFHPHIEGKGTGLYLVKAQTEMLGGKVEVESQVGKGSTFKVYLK</sequence>
<keyword evidence="5" id="KW-0418">Kinase</keyword>
<evidence type="ECO:0000256" key="5">
    <source>
        <dbReference type="ARBA" id="ARBA00022777"/>
    </source>
</evidence>
<evidence type="ECO:0000256" key="2">
    <source>
        <dbReference type="ARBA" id="ARBA00012438"/>
    </source>
</evidence>
<protein>
    <recommendedName>
        <fullName evidence="2">histidine kinase</fullName>
        <ecNumber evidence="2">2.7.13.3</ecNumber>
    </recommendedName>
</protein>
<dbReference type="PANTHER" id="PTHR43304">
    <property type="entry name" value="PHYTOCHROME-LIKE PROTEIN CPH1"/>
    <property type="match status" value="1"/>
</dbReference>
<keyword evidence="3" id="KW-0597">Phosphoprotein</keyword>
<dbReference type="SUPFAM" id="SSF55874">
    <property type="entry name" value="ATPase domain of HSP90 chaperone/DNA topoisomerase II/histidine kinase"/>
    <property type="match status" value="1"/>
</dbReference>
<dbReference type="Proteomes" id="UP000199513">
    <property type="component" value="Unassembled WGS sequence"/>
</dbReference>
<dbReference type="Gene3D" id="3.30.565.10">
    <property type="entry name" value="Histidine kinase-like ATPase, C-terminal domain"/>
    <property type="match status" value="1"/>
</dbReference>
<dbReference type="EC" id="2.7.13.3" evidence="2"/>
<evidence type="ECO:0000256" key="4">
    <source>
        <dbReference type="ARBA" id="ARBA00022679"/>
    </source>
</evidence>
<dbReference type="InterPro" id="IPR036097">
    <property type="entry name" value="HisK_dim/P_sf"/>
</dbReference>
<dbReference type="PRINTS" id="PR00344">
    <property type="entry name" value="BCTRLSENSOR"/>
</dbReference>
<dbReference type="Gene3D" id="1.10.287.130">
    <property type="match status" value="1"/>
</dbReference>
<dbReference type="GO" id="GO:0000155">
    <property type="term" value="F:phosphorelay sensor kinase activity"/>
    <property type="evidence" value="ECO:0007669"/>
    <property type="project" value="InterPro"/>
</dbReference>
<dbReference type="Pfam" id="PF13426">
    <property type="entry name" value="PAS_9"/>
    <property type="match status" value="1"/>
</dbReference>
<dbReference type="SUPFAM" id="SSF47384">
    <property type="entry name" value="Homodimeric domain of signal transducing histidine kinase"/>
    <property type="match status" value="1"/>
</dbReference>
<dbReference type="InterPro" id="IPR035965">
    <property type="entry name" value="PAS-like_dom_sf"/>
</dbReference>